<sequence length="360" mass="39928">MIALEEAFLHPRVWDLFPASLRQKYQPVRARLSDVGAERIRQMDAAGIDVQVLSHVQPGIQIVPDARADSAIAVSVEVNDWLAEAIAHHPTRFAGFAMLPTQSPSEAADELERTVGDLGFVGALINGHTNGRYLDDPSFDVLLDRAESLGVPIYIHPTDPPQPVADTSYAPFESALVPTWGWPVETGTHVLRLICAGVFDRHPGLKVIVGHMGELLPYCFSRLNVGLTMAGWLLAPELDNRVMRRNVGYYLRKNVFITSSGVFDTPVFDCARAMLGLDNLMFSVDYPFQDNFAAMEFLHRCDLSPDDRERFAHRTAETLLGIGNRPRSPRPAANLGDAWHRLRSRAQSKLGRTLISALVK</sequence>
<keyword evidence="1" id="KW-0456">Lyase</keyword>
<dbReference type="PATRIC" id="fig|1324261.3.peg.3582"/>
<name>A0A051TUG0_9MYCO</name>
<evidence type="ECO:0000313" key="4">
    <source>
        <dbReference type="Proteomes" id="UP000025947"/>
    </source>
</evidence>
<dbReference type="GO" id="GO:0005829">
    <property type="term" value="C:cytosol"/>
    <property type="evidence" value="ECO:0007669"/>
    <property type="project" value="TreeGrafter"/>
</dbReference>
<accession>A0A051TUG0</accession>
<comment type="caution">
    <text evidence="3">The sequence shown here is derived from an EMBL/GenBank/DDBJ whole genome shotgun (WGS) entry which is preliminary data.</text>
</comment>
<evidence type="ECO:0000259" key="2">
    <source>
        <dbReference type="Pfam" id="PF04909"/>
    </source>
</evidence>
<dbReference type="InterPro" id="IPR006680">
    <property type="entry name" value="Amidohydro-rel"/>
</dbReference>
<dbReference type="GO" id="GO:0016787">
    <property type="term" value="F:hydrolase activity"/>
    <property type="evidence" value="ECO:0007669"/>
    <property type="project" value="InterPro"/>
</dbReference>
<dbReference type="AlphaFoldDB" id="A0A051TUG0"/>
<dbReference type="Gene3D" id="3.20.20.140">
    <property type="entry name" value="Metal-dependent hydrolases"/>
    <property type="match status" value="1"/>
</dbReference>
<protein>
    <recommendedName>
        <fullName evidence="2">Amidohydrolase-related domain-containing protein</fullName>
    </recommendedName>
</protein>
<dbReference type="InterPro" id="IPR032466">
    <property type="entry name" value="Metal_Hydrolase"/>
</dbReference>
<proteinExistence type="predicted"/>
<dbReference type="InterPro" id="IPR032465">
    <property type="entry name" value="ACMSD"/>
</dbReference>
<dbReference type="HOGENOM" id="CLU_039329_5_0_11"/>
<dbReference type="Proteomes" id="UP000025947">
    <property type="component" value="Unassembled WGS sequence"/>
</dbReference>
<dbReference type="RefSeq" id="WP_049957484.1">
    <property type="nucleotide sequence ID" value="NZ_KK328284.1"/>
</dbReference>
<gene>
    <name evidence="3" type="ORF">K875_03544</name>
</gene>
<organism evidence="3 4">
    <name type="scientific">Mycobacterium [tuberculosis] TKK-01-0051</name>
    <dbReference type="NCBI Taxonomy" id="1324261"/>
    <lineage>
        <taxon>Bacteria</taxon>
        <taxon>Bacillati</taxon>
        <taxon>Actinomycetota</taxon>
        <taxon>Actinomycetes</taxon>
        <taxon>Mycobacteriales</taxon>
        <taxon>Mycobacteriaceae</taxon>
        <taxon>Mycobacterium</taxon>
        <taxon>Mycobacterium avium complex (MAC)</taxon>
    </lineage>
</organism>
<evidence type="ECO:0000313" key="3">
    <source>
        <dbReference type="EMBL" id="KBZ60597.1"/>
    </source>
</evidence>
<evidence type="ECO:0000256" key="1">
    <source>
        <dbReference type="ARBA" id="ARBA00023239"/>
    </source>
</evidence>
<dbReference type="PANTHER" id="PTHR21240">
    <property type="entry name" value="2-AMINO-3-CARBOXYLMUCONATE-6-SEMIALDEHYDE DECARBOXYLASE"/>
    <property type="match status" value="1"/>
</dbReference>
<dbReference type="Pfam" id="PF04909">
    <property type="entry name" value="Amidohydro_2"/>
    <property type="match status" value="1"/>
</dbReference>
<dbReference type="SUPFAM" id="SSF51556">
    <property type="entry name" value="Metallo-dependent hydrolases"/>
    <property type="match status" value="1"/>
</dbReference>
<dbReference type="GO" id="GO:0019748">
    <property type="term" value="P:secondary metabolic process"/>
    <property type="evidence" value="ECO:0007669"/>
    <property type="project" value="TreeGrafter"/>
</dbReference>
<dbReference type="GO" id="GO:0016831">
    <property type="term" value="F:carboxy-lyase activity"/>
    <property type="evidence" value="ECO:0007669"/>
    <property type="project" value="InterPro"/>
</dbReference>
<feature type="domain" description="Amidohydrolase-related" evidence="2">
    <location>
        <begin position="37"/>
        <end position="322"/>
    </location>
</feature>
<dbReference type="EMBL" id="JLXW01000010">
    <property type="protein sequence ID" value="KBZ60597.1"/>
    <property type="molecule type" value="Genomic_DNA"/>
</dbReference>
<keyword evidence="4" id="KW-1185">Reference proteome</keyword>
<dbReference type="PANTHER" id="PTHR21240:SF30">
    <property type="entry name" value="AMIDOHYDROLASE-RELATED DOMAIN-CONTAINING PROTEIN-RELATED"/>
    <property type="match status" value="1"/>
</dbReference>
<reference evidence="3 4" key="1">
    <citation type="submission" date="2014-04" db="EMBL/GenBank/DDBJ databases">
        <title>The Genome Sequence of Mycobacterium tuberculosis TKK-01-0051.</title>
        <authorList>
            <consortium name="The Broad Institute Genomics Platform"/>
            <consortium name="The Broad Institute Genome Sequencing Center for Infectious Disease"/>
            <person name="Earl A.M."/>
            <person name="Cohen K."/>
            <person name="Pym A."/>
            <person name="Bishai W."/>
            <person name="Maharaj K."/>
            <person name="Desjardins C."/>
            <person name="Abeel T."/>
            <person name="Young S."/>
            <person name="Zeng Q."/>
            <person name="Gargeya S."/>
            <person name="Abouelleil A."/>
            <person name="Alvarado L."/>
            <person name="Chapman S.B."/>
            <person name="Gainer-Dewar J."/>
            <person name="Goldberg J."/>
            <person name="Griggs A."/>
            <person name="Gujja S."/>
            <person name="Hansen M."/>
            <person name="Howarth C."/>
            <person name="Imamovic A."/>
            <person name="Larimer J."/>
            <person name="Murphy C."/>
            <person name="Naylor J."/>
            <person name="Pearson M."/>
            <person name="Poon T.W."/>
            <person name="Priest M."/>
            <person name="Roberts A."/>
            <person name="Saif S."/>
            <person name="Shea T."/>
            <person name="Sykes S."/>
            <person name="Wortman J."/>
            <person name="Nusbaum C."/>
            <person name="Birren B."/>
        </authorList>
    </citation>
    <scope>NUCLEOTIDE SEQUENCE [LARGE SCALE GENOMIC DNA]</scope>
    <source>
        <strain evidence="3 4">TKK-01-0051</strain>
    </source>
</reference>